<dbReference type="EMBL" id="JBJQOH010000007">
    <property type="protein sequence ID" value="KAL3680390.1"/>
    <property type="molecule type" value="Genomic_DNA"/>
</dbReference>
<feature type="region of interest" description="Disordered" evidence="3">
    <location>
        <begin position="321"/>
        <end position="360"/>
    </location>
</feature>
<proteinExistence type="predicted"/>
<dbReference type="PANTHER" id="PTHR46196">
    <property type="entry name" value="TRANSCRIPTION FACTOR BHLH155-LIKE ISOFORM X1-RELATED"/>
    <property type="match status" value="1"/>
</dbReference>
<feature type="region of interest" description="Disordered" evidence="3">
    <location>
        <begin position="589"/>
        <end position="615"/>
    </location>
</feature>
<feature type="compositionally biased region" description="Polar residues" evidence="3">
    <location>
        <begin position="321"/>
        <end position="332"/>
    </location>
</feature>
<evidence type="ECO:0000256" key="2">
    <source>
        <dbReference type="ARBA" id="ARBA00023163"/>
    </source>
</evidence>
<evidence type="ECO:0000313" key="5">
    <source>
        <dbReference type="EMBL" id="KAL3680390.1"/>
    </source>
</evidence>
<feature type="region of interest" description="Disordered" evidence="3">
    <location>
        <begin position="743"/>
        <end position="764"/>
    </location>
</feature>
<feature type="compositionally biased region" description="Basic and acidic residues" evidence="3">
    <location>
        <begin position="860"/>
        <end position="875"/>
    </location>
</feature>
<evidence type="ECO:0000259" key="4">
    <source>
        <dbReference type="PROSITE" id="PS50888"/>
    </source>
</evidence>
<name>A0ABD3GQL7_9MARC</name>
<comment type="caution">
    <text evidence="5">The sequence shown here is derived from an EMBL/GenBank/DDBJ whole genome shotgun (WGS) entry which is preliminary data.</text>
</comment>
<feature type="domain" description="BHLH" evidence="4">
    <location>
        <begin position="858"/>
        <end position="907"/>
    </location>
</feature>
<feature type="region of interest" description="Disordered" evidence="3">
    <location>
        <begin position="406"/>
        <end position="426"/>
    </location>
</feature>
<feature type="compositionally biased region" description="Low complexity" evidence="3">
    <location>
        <begin position="333"/>
        <end position="346"/>
    </location>
</feature>
<evidence type="ECO:0000256" key="3">
    <source>
        <dbReference type="SAM" id="MobiDB-lite"/>
    </source>
</evidence>
<dbReference type="SUPFAM" id="SSF47459">
    <property type="entry name" value="HLH, helix-loop-helix DNA-binding domain"/>
    <property type="match status" value="1"/>
</dbReference>
<dbReference type="InterPro" id="IPR036638">
    <property type="entry name" value="HLH_DNA-bd_sf"/>
</dbReference>
<keyword evidence="6" id="KW-1185">Reference proteome</keyword>
<dbReference type="Pfam" id="PF23176">
    <property type="entry name" value="bHLH_LHW"/>
    <property type="match status" value="1"/>
</dbReference>
<dbReference type="AlphaFoldDB" id="A0ABD3GQL7"/>
<keyword evidence="1" id="KW-0805">Transcription regulation</keyword>
<evidence type="ECO:0000313" key="6">
    <source>
        <dbReference type="Proteomes" id="UP001633002"/>
    </source>
</evidence>
<dbReference type="InterPro" id="IPR025610">
    <property type="entry name" value="MYC/MYB_N"/>
</dbReference>
<feature type="compositionally biased region" description="Low complexity" evidence="3">
    <location>
        <begin position="744"/>
        <end position="755"/>
    </location>
</feature>
<dbReference type="PANTHER" id="PTHR46196:SF3">
    <property type="entry name" value="TRANSCRIPTION FACTOR LHW-LIKE ISOFORM X1"/>
    <property type="match status" value="1"/>
</dbReference>
<dbReference type="InterPro" id="IPR043561">
    <property type="entry name" value="LHW-like"/>
</dbReference>
<evidence type="ECO:0000256" key="1">
    <source>
        <dbReference type="ARBA" id="ARBA00023015"/>
    </source>
</evidence>
<sequence length="1099" mass="118068">MAMVLQQALRGLCYKAGWSYAVFWKLKRRSRMVLTWEDGFYEFSKTPVPSFDPAQPNGSYHMMGNGGRSVTDGPTADIPGSEDQLGLAVARMSYHVYSLGEGIIGRVAFTGKHQWVFADRGSAGEGNPSGRSGRAISEKYPAGWQQQFAAGIKTIAVVAVPQGVVQLGSTQTVMEDLTLVGHVRALFGTLQSVPGAFLSDYVPESQDGRVATPSMVMPMPMMMLMGANNNNIAQMQMNMSNMPQVATSGIGTGSYDMRNMSKPMMPVRPRLNPFLPSPASPLSSIPIQQTSRITPGPLLNKESPARNVSLLSTVSMAMGNRQSRLNPFPSTGSEASPVAPSSKSSPTVPPPLLARNLKSSSPVPLAVSKTKIGSLLDRNVQADATRGRQLQSSVLACGVSVSQDSLGSVRGPLRSSSKSLTGRLVPETGSTRCEPLKTHVREAYLPAESCRAESVCEPPSSATEVSDAVASADGSREHNHLYSTSSKVVSLVQTRIPSPSGERIDLGLKSPSLKVLTVGPAENWSEALTHERSEPDSLDISNQFHDDARNTVSCQQQGEVDTAAKETFKLRSQTFGGLAGITNGLVPTSETTGSGILGRNDSTEGGGTSASMLSETSSGVWGESQKADWDCFSSLLSPFAIGDELSQALRPLSTRNSDGDLFSSLLQQRVSLGTEDNSAVDDIGNTLLSSDNGPSRDAGIPLGYDIFKVVADAVLVDSRSEPLLEAVVTGVAGVSSFPFAPYASSVPSPSKVDSSSQERNSSACSNALPGEAECILQRTESCWAASSGDPFEQDATTNGVSPCTGETELENVMKISQAVRLNGGRGHRRSDDEIRASLNTQGKRQLDAGKTGNSRKKGRHGDSQRPRPKDRQQIQDRVKELREIVPNASKCSIDALLEKTIKHMSFLQSATQHGEKWRQFGNLKENVEFLLEHPDSSDLQAADDRLETDSVVSSQLDKLDSGCPVVVQNLNHPRQMLVEMLCEDRRLFLEIADTVRGLGLTILKGTMENRSGKTWVRFVVEAASHDIHRVEVLWNLTQLLEPTAAAQQTSPFNAGYDRPSDYMDPSCVHSDIFGNTPSSLSPAFPHLLSPSIPLQMSAR</sequence>
<dbReference type="Pfam" id="PF14215">
    <property type="entry name" value="bHLH-MYC_N"/>
    <property type="match status" value="1"/>
</dbReference>
<accession>A0ABD3GQL7</accession>
<gene>
    <name evidence="5" type="ORF">R1sor_023346</name>
</gene>
<reference evidence="5 6" key="1">
    <citation type="submission" date="2024-09" db="EMBL/GenBank/DDBJ databases">
        <title>Chromosome-scale assembly of Riccia sorocarpa.</title>
        <authorList>
            <person name="Paukszto L."/>
        </authorList>
    </citation>
    <scope>NUCLEOTIDE SEQUENCE [LARGE SCALE GENOMIC DNA]</scope>
    <source>
        <strain evidence="5">LP-2024</strain>
        <tissue evidence="5">Aerial parts of the thallus</tissue>
    </source>
</reference>
<protein>
    <recommendedName>
        <fullName evidence="4">BHLH domain-containing protein</fullName>
    </recommendedName>
</protein>
<feature type="region of interest" description="Disordered" evidence="3">
    <location>
        <begin position="820"/>
        <end position="875"/>
    </location>
</feature>
<dbReference type="InterPro" id="IPR011598">
    <property type="entry name" value="bHLH_dom"/>
</dbReference>
<organism evidence="5 6">
    <name type="scientific">Riccia sorocarpa</name>
    <dbReference type="NCBI Taxonomy" id="122646"/>
    <lineage>
        <taxon>Eukaryota</taxon>
        <taxon>Viridiplantae</taxon>
        <taxon>Streptophyta</taxon>
        <taxon>Embryophyta</taxon>
        <taxon>Marchantiophyta</taxon>
        <taxon>Marchantiopsida</taxon>
        <taxon>Marchantiidae</taxon>
        <taxon>Marchantiales</taxon>
        <taxon>Ricciaceae</taxon>
        <taxon>Riccia</taxon>
    </lineage>
</organism>
<keyword evidence="2" id="KW-0804">Transcription</keyword>
<dbReference type="Proteomes" id="UP001633002">
    <property type="component" value="Unassembled WGS sequence"/>
</dbReference>
<dbReference type="PROSITE" id="PS50888">
    <property type="entry name" value="BHLH"/>
    <property type="match status" value="1"/>
</dbReference>